<dbReference type="InterPro" id="IPR038060">
    <property type="entry name" value="C12orf66-like_central_sf"/>
</dbReference>
<name>A0A1Y1XYK5_9FUNG</name>
<dbReference type="OrthoDB" id="18134at2759"/>
<dbReference type="SUPFAM" id="SSF160651">
    <property type="entry name" value="FLJ32549 C-terminal domain-like"/>
    <property type="match status" value="1"/>
</dbReference>
<protein>
    <submittedName>
        <fullName evidence="1">Uncharacterized protein</fullName>
    </submittedName>
</protein>
<dbReference type="STRING" id="1314790.A0A1Y1XYK5"/>
<dbReference type="InterPro" id="IPR018544">
    <property type="entry name" value="KICS_2"/>
</dbReference>
<evidence type="ECO:0000313" key="1">
    <source>
        <dbReference type="EMBL" id="ORX90566.1"/>
    </source>
</evidence>
<keyword evidence="2" id="KW-1185">Reference proteome</keyword>
<dbReference type="GO" id="GO:0042149">
    <property type="term" value="P:cellular response to glucose starvation"/>
    <property type="evidence" value="ECO:0007669"/>
    <property type="project" value="TreeGrafter"/>
</dbReference>
<dbReference type="Gene3D" id="1.10.3450.30">
    <property type="match status" value="1"/>
</dbReference>
<dbReference type="GO" id="GO:0034198">
    <property type="term" value="P:cellular response to amino acid starvation"/>
    <property type="evidence" value="ECO:0007669"/>
    <property type="project" value="TreeGrafter"/>
</dbReference>
<accession>A0A1Y1XYK5</accession>
<comment type="caution">
    <text evidence="1">The sequence shown here is derived from an EMBL/GenBank/DDBJ whole genome shotgun (WGS) entry which is preliminary data.</text>
</comment>
<dbReference type="PANTHER" id="PTHR31581:SF1">
    <property type="entry name" value="KICSTOR SUBUNIT 2"/>
    <property type="match status" value="1"/>
</dbReference>
<dbReference type="Pfam" id="PF09404">
    <property type="entry name" value="C12orf66_like"/>
    <property type="match status" value="2"/>
</dbReference>
<dbReference type="PANTHER" id="PTHR31581">
    <property type="entry name" value="KICSTOR COMPLEX PROTEIN C12ORF66"/>
    <property type="match status" value="1"/>
</dbReference>
<dbReference type="GO" id="GO:1904262">
    <property type="term" value="P:negative regulation of TORC1 signaling"/>
    <property type="evidence" value="ECO:0007669"/>
    <property type="project" value="TreeGrafter"/>
</dbReference>
<dbReference type="GO" id="GO:0061462">
    <property type="term" value="P:protein localization to lysosome"/>
    <property type="evidence" value="ECO:0007669"/>
    <property type="project" value="TreeGrafter"/>
</dbReference>
<dbReference type="EMBL" id="MCFE01000374">
    <property type="protein sequence ID" value="ORX90566.1"/>
    <property type="molecule type" value="Genomic_DNA"/>
</dbReference>
<dbReference type="AlphaFoldDB" id="A0A1Y1XYK5"/>
<proteinExistence type="predicted"/>
<reference evidence="1 2" key="1">
    <citation type="submission" date="2016-07" db="EMBL/GenBank/DDBJ databases">
        <title>Pervasive Adenine N6-methylation of Active Genes in Fungi.</title>
        <authorList>
            <consortium name="DOE Joint Genome Institute"/>
            <person name="Mondo S.J."/>
            <person name="Dannebaum R.O."/>
            <person name="Kuo R.C."/>
            <person name="Labutti K."/>
            <person name="Haridas S."/>
            <person name="Kuo A."/>
            <person name="Salamov A."/>
            <person name="Ahrendt S.R."/>
            <person name="Lipzen A."/>
            <person name="Sullivan W."/>
            <person name="Andreopoulos W.B."/>
            <person name="Clum A."/>
            <person name="Lindquist E."/>
            <person name="Daum C."/>
            <person name="Ramamoorthy G.K."/>
            <person name="Gryganskyi A."/>
            <person name="Culley D."/>
            <person name="Magnuson J.K."/>
            <person name="James T.Y."/>
            <person name="O'Malley M.A."/>
            <person name="Stajich J.E."/>
            <person name="Spatafora J.W."/>
            <person name="Visel A."/>
            <person name="Grigoriev I.V."/>
        </authorList>
    </citation>
    <scope>NUCLEOTIDE SEQUENCE [LARGE SCALE GENOMIC DNA]</scope>
    <source>
        <strain evidence="1 2">CBS 931.73</strain>
    </source>
</reference>
<evidence type="ECO:0000313" key="2">
    <source>
        <dbReference type="Proteomes" id="UP000193498"/>
    </source>
</evidence>
<sequence>MEAACKDYLNALGGFEYFKANRFSSKLHKLSPSVGTILTRLATCEALYTSLAFLKPKFFRRENFLNILYATIGNDAIKEAKVLFSGGSPTPVESAASAFLNQLCRALNDLAIIRQEQINIYRSLSGESVGTKYEAVRDKISNIQTRLQQMPLGESLGLLSYVLKKELDVLYHIFSTQIALGEYNFKKSTVNLYLAKNELFEWKKACSLSEAQDRNTRPFRNTPILPNNLSWTTQFINGLMSKMTLYFQETLLEKERSIGGELKTLWKRVEPDYSTFISLIYEVTPDKPFHKKGHVFLTGKYEAPSGLMSFPCIYSYPEVTLSFVLIRVIQLCNLCVPKNPPYEHWPNLISIMQTNDISLSSIRTTYVHFYDKKVGSTYYLIRADAQITLAVIFLDKHMSPENNTVEFMRFMARHLRNVEIFEMMSKME</sequence>
<dbReference type="SUPFAM" id="SSF158548">
    <property type="entry name" value="FLJ32549 domain-like"/>
    <property type="match status" value="1"/>
</dbReference>
<dbReference type="InParanoid" id="A0A1Y1XYK5"/>
<organism evidence="1 2">
    <name type="scientific">Basidiobolus meristosporus CBS 931.73</name>
    <dbReference type="NCBI Taxonomy" id="1314790"/>
    <lineage>
        <taxon>Eukaryota</taxon>
        <taxon>Fungi</taxon>
        <taxon>Fungi incertae sedis</taxon>
        <taxon>Zoopagomycota</taxon>
        <taxon>Entomophthoromycotina</taxon>
        <taxon>Basidiobolomycetes</taxon>
        <taxon>Basidiobolales</taxon>
        <taxon>Basidiobolaceae</taxon>
        <taxon>Basidiobolus</taxon>
    </lineage>
</organism>
<dbReference type="Proteomes" id="UP000193498">
    <property type="component" value="Unassembled WGS sequence"/>
</dbReference>
<gene>
    <name evidence="1" type="ORF">K493DRAFT_339926</name>
</gene>